<dbReference type="AlphaFoldDB" id="A0A0D0A795"/>
<accession>A0A0D0A795</accession>
<dbReference type="Proteomes" id="UP000054485">
    <property type="component" value="Unassembled WGS sequence"/>
</dbReference>
<proteinExistence type="predicted"/>
<evidence type="ECO:0000313" key="1">
    <source>
        <dbReference type="EMBL" id="KIK45960.1"/>
    </source>
</evidence>
<name>A0A0D0A795_9AGAM</name>
<dbReference type="HOGENOM" id="CLU_2723892_0_0_1"/>
<keyword evidence="2" id="KW-1185">Reference proteome</keyword>
<gene>
    <name evidence="1" type="ORF">CY34DRAFT_800972</name>
</gene>
<sequence>MPQGRGDYNMVHQRPSIAGVSLFCLFRVETRRGTPKSERCTLNQCLCARVVVGSHPESDLGSTVVLRLCQVL</sequence>
<reference evidence="2" key="2">
    <citation type="submission" date="2015-01" db="EMBL/GenBank/DDBJ databases">
        <title>Evolutionary Origins and Diversification of the Mycorrhizal Mutualists.</title>
        <authorList>
            <consortium name="DOE Joint Genome Institute"/>
            <consortium name="Mycorrhizal Genomics Consortium"/>
            <person name="Kohler A."/>
            <person name="Kuo A."/>
            <person name="Nagy L.G."/>
            <person name="Floudas D."/>
            <person name="Copeland A."/>
            <person name="Barry K.W."/>
            <person name="Cichocki N."/>
            <person name="Veneault-Fourrey C."/>
            <person name="LaButti K."/>
            <person name="Lindquist E.A."/>
            <person name="Lipzen A."/>
            <person name="Lundell T."/>
            <person name="Morin E."/>
            <person name="Murat C."/>
            <person name="Riley R."/>
            <person name="Ohm R."/>
            <person name="Sun H."/>
            <person name="Tunlid A."/>
            <person name="Henrissat B."/>
            <person name="Grigoriev I.V."/>
            <person name="Hibbett D.S."/>
            <person name="Martin F."/>
        </authorList>
    </citation>
    <scope>NUCLEOTIDE SEQUENCE [LARGE SCALE GENOMIC DNA]</scope>
    <source>
        <strain evidence="2">UH-Slu-Lm8-n1</strain>
    </source>
</reference>
<reference evidence="1 2" key="1">
    <citation type="submission" date="2014-04" db="EMBL/GenBank/DDBJ databases">
        <authorList>
            <consortium name="DOE Joint Genome Institute"/>
            <person name="Kuo A."/>
            <person name="Ruytinx J."/>
            <person name="Rineau F."/>
            <person name="Colpaert J."/>
            <person name="Kohler A."/>
            <person name="Nagy L.G."/>
            <person name="Floudas D."/>
            <person name="Copeland A."/>
            <person name="Barry K.W."/>
            <person name="Cichocki N."/>
            <person name="Veneault-Fourrey C."/>
            <person name="LaButti K."/>
            <person name="Lindquist E.A."/>
            <person name="Lipzen A."/>
            <person name="Lundell T."/>
            <person name="Morin E."/>
            <person name="Murat C."/>
            <person name="Sun H."/>
            <person name="Tunlid A."/>
            <person name="Henrissat B."/>
            <person name="Grigoriev I.V."/>
            <person name="Hibbett D.S."/>
            <person name="Martin F."/>
            <person name="Nordberg H.P."/>
            <person name="Cantor M.N."/>
            <person name="Hua S.X."/>
        </authorList>
    </citation>
    <scope>NUCLEOTIDE SEQUENCE [LARGE SCALE GENOMIC DNA]</scope>
    <source>
        <strain evidence="1 2">UH-Slu-Lm8-n1</strain>
    </source>
</reference>
<dbReference type="InParanoid" id="A0A0D0A795"/>
<organism evidence="1 2">
    <name type="scientific">Suillus luteus UH-Slu-Lm8-n1</name>
    <dbReference type="NCBI Taxonomy" id="930992"/>
    <lineage>
        <taxon>Eukaryota</taxon>
        <taxon>Fungi</taxon>
        <taxon>Dikarya</taxon>
        <taxon>Basidiomycota</taxon>
        <taxon>Agaricomycotina</taxon>
        <taxon>Agaricomycetes</taxon>
        <taxon>Agaricomycetidae</taxon>
        <taxon>Boletales</taxon>
        <taxon>Suillineae</taxon>
        <taxon>Suillaceae</taxon>
        <taxon>Suillus</taxon>
    </lineage>
</organism>
<dbReference type="EMBL" id="KN835165">
    <property type="protein sequence ID" value="KIK45960.1"/>
    <property type="molecule type" value="Genomic_DNA"/>
</dbReference>
<protein>
    <submittedName>
        <fullName evidence="1">Uncharacterized protein</fullName>
    </submittedName>
</protein>
<evidence type="ECO:0000313" key="2">
    <source>
        <dbReference type="Proteomes" id="UP000054485"/>
    </source>
</evidence>